<dbReference type="Proteomes" id="UP001187531">
    <property type="component" value="Unassembled WGS sequence"/>
</dbReference>
<dbReference type="Gene3D" id="2.60.40.10">
    <property type="entry name" value="Immunoglobulins"/>
    <property type="match status" value="1"/>
</dbReference>
<evidence type="ECO:0000313" key="2">
    <source>
        <dbReference type="Proteomes" id="UP001187531"/>
    </source>
</evidence>
<evidence type="ECO:0008006" key="3">
    <source>
        <dbReference type="Google" id="ProtNLM"/>
    </source>
</evidence>
<accession>A0AA88LD02</accession>
<proteinExistence type="predicted"/>
<dbReference type="AlphaFoldDB" id="A0AA88LD02"/>
<sequence length="131" mass="14845">MDKVTDAMPLEGMKQSFEKQAIETVVNVGHPVVMDCKVINKGSCVWYKDKRPIGSGTHHGRYWYSGDQKQGDCRIKISSAYAKVDDGLWECLITGFDSHDYHYSEPVRLIVRDLAEQEVEESFDPSEIEGS</sequence>
<reference evidence="1" key="1">
    <citation type="submission" date="2023-07" db="EMBL/GenBank/DDBJ databases">
        <title>Chromosome-level genome assembly of Artemia franciscana.</title>
        <authorList>
            <person name="Jo E."/>
        </authorList>
    </citation>
    <scope>NUCLEOTIDE SEQUENCE</scope>
    <source>
        <tissue evidence="1">Whole body</tissue>
    </source>
</reference>
<dbReference type="SUPFAM" id="SSF48726">
    <property type="entry name" value="Immunoglobulin"/>
    <property type="match status" value="1"/>
</dbReference>
<dbReference type="EMBL" id="JAVRJZ010000006">
    <property type="protein sequence ID" value="KAK2721754.1"/>
    <property type="molecule type" value="Genomic_DNA"/>
</dbReference>
<feature type="non-terminal residue" evidence="1">
    <location>
        <position position="131"/>
    </location>
</feature>
<gene>
    <name evidence="1" type="ORF">QYM36_003910</name>
</gene>
<protein>
    <recommendedName>
        <fullName evidence="3">Ig-like domain-containing protein</fullName>
    </recommendedName>
</protein>
<keyword evidence="2" id="KW-1185">Reference proteome</keyword>
<dbReference type="InterPro" id="IPR013783">
    <property type="entry name" value="Ig-like_fold"/>
</dbReference>
<name>A0AA88LD02_ARTSF</name>
<organism evidence="1 2">
    <name type="scientific">Artemia franciscana</name>
    <name type="common">Brine shrimp</name>
    <name type="synonym">Artemia sanfranciscana</name>
    <dbReference type="NCBI Taxonomy" id="6661"/>
    <lineage>
        <taxon>Eukaryota</taxon>
        <taxon>Metazoa</taxon>
        <taxon>Ecdysozoa</taxon>
        <taxon>Arthropoda</taxon>
        <taxon>Crustacea</taxon>
        <taxon>Branchiopoda</taxon>
        <taxon>Anostraca</taxon>
        <taxon>Artemiidae</taxon>
        <taxon>Artemia</taxon>
    </lineage>
</organism>
<comment type="caution">
    <text evidence="1">The sequence shown here is derived from an EMBL/GenBank/DDBJ whole genome shotgun (WGS) entry which is preliminary data.</text>
</comment>
<evidence type="ECO:0000313" key="1">
    <source>
        <dbReference type="EMBL" id="KAK2721754.1"/>
    </source>
</evidence>
<dbReference type="InterPro" id="IPR036179">
    <property type="entry name" value="Ig-like_dom_sf"/>
</dbReference>